<feature type="transmembrane region" description="Helical" evidence="12">
    <location>
        <begin position="64"/>
        <end position="84"/>
    </location>
</feature>
<evidence type="ECO:0000256" key="11">
    <source>
        <dbReference type="SAM" id="MobiDB-lite"/>
    </source>
</evidence>
<dbReference type="AlphaFoldDB" id="A0AAV3AWA6"/>
<evidence type="ECO:0000256" key="10">
    <source>
        <dbReference type="ARBA" id="ARBA00023303"/>
    </source>
</evidence>
<comment type="subcellular location">
    <subcellularLocation>
        <location evidence="1">Cell membrane</location>
        <topology evidence="1">Multi-pass membrane protein</topology>
    </subcellularLocation>
</comment>
<keyword evidence="5 12" id="KW-0812">Transmembrane</keyword>
<evidence type="ECO:0008006" key="15">
    <source>
        <dbReference type="Google" id="ProtNLM"/>
    </source>
</evidence>
<keyword evidence="8" id="KW-0406">Ion transport</keyword>
<evidence type="ECO:0000256" key="6">
    <source>
        <dbReference type="ARBA" id="ARBA00022781"/>
    </source>
</evidence>
<feature type="transmembrane region" description="Helical" evidence="12">
    <location>
        <begin position="282"/>
        <end position="305"/>
    </location>
</feature>
<dbReference type="PANTHER" id="PTHR21522:SF66">
    <property type="entry name" value="OTOPETRIN-1 GENE 2"/>
    <property type="match status" value="1"/>
</dbReference>
<evidence type="ECO:0000256" key="2">
    <source>
        <dbReference type="ARBA" id="ARBA00006513"/>
    </source>
</evidence>
<keyword evidence="3" id="KW-0813">Transport</keyword>
<dbReference type="PANTHER" id="PTHR21522">
    <property type="entry name" value="PROTON CHANNEL OTOP"/>
    <property type="match status" value="1"/>
</dbReference>
<keyword evidence="10" id="KW-0407">Ion channel</keyword>
<evidence type="ECO:0000256" key="9">
    <source>
        <dbReference type="ARBA" id="ARBA00023136"/>
    </source>
</evidence>
<keyword evidence="14" id="KW-1185">Reference proteome</keyword>
<feature type="transmembrane region" description="Helical" evidence="12">
    <location>
        <begin position="521"/>
        <end position="543"/>
    </location>
</feature>
<proteinExistence type="inferred from homology"/>
<evidence type="ECO:0000256" key="4">
    <source>
        <dbReference type="ARBA" id="ARBA00022475"/>
    </source>
</evidence>
<feature type="transmembrane region" description="Helical" evidence="12">
    <location>
        <begin position="240"/>
        <end position="261"/>
    </location>
</feature>
<evidence type="ECO:0000256" key="3">
    <source>
        <dbReference type="ARBA" id="ARBA00022448"/>
    </source>
</evidence>
<dbReference type="GO" id="GO:0015252">
    <property type="term" value="F:proton channel activity"/>
    <property type="evidence" value="ECO:0007669"/>
    <property type="project" value="InterPro"/>
</dbReference>
<evidence type="ECO:0000256" key="7">
    <source>
        <dbReference type="ARBA" id="ARBA00022989"/>
    </source>
</evidence>
<evidence type="ECO:0000256" key="12">
    <source>
        <dbReference type="SAM" id="Phobius"/>
    </source>
</evidence>
<feature type="transmembrane region" description="Helical" evidence="12">
    <location>
        <begin position="397"/>
        <end position="418"/>
    </location>
</feature>
<evidence type="ECO:0000256" key="5">
    <source>
        <dbReference type="ARBA" id="ARBA00022692"/>
    </source>
</evidence>
<feature type="region of interest" description="Disordered" evidence="11">
    <location>
        <begin position="460"/>
        <end position="482"/>
    </location>
</feature>
<evidence type="ECO:0000313" key="13">
    <source>
        <dbReference type="EMBL" id="DBA29315.1"/>
    </source>
</evidence>
<feature type="transmembrane region" description="Helical" evidence="12">
    <location>
        <begin position="487"/>
        <end position="509"/>
    </location>
</feature>
<dbReference type="GO" id="GO:0042472">
    <property type="term" value="P:inner ear morphogenesis"/>
    <property type="evidence" value="ECO:0007669"/>
    <property type="project" value="TreeGrafter"/>
</dbReference>
<gene>
    <name evidence="13" type="ORF">GDO54_009551</name>
</gene>
<evidence type="ECO:0000313" key="14">
    <source>
        <dbReference type="Proteomes" id="UP001181693"/>
    </source>
</evidence>
<sequence>MDDIPPPPPLIDDLVEKNKDVHEKLLKNSETASSQYGVNIFIVGLFLMFAVYLKIMGLTESDRLMFLVILMLIQVVWMIFYICVSDRKKWAPTEKDGHAGARWLRCGIVLFAITTLVMHALKLGYFVGYSECIPIIEGIYPVTHIVHTFFQVYFLWCHSKDVIKSFKTLERFGLIHSVFTNLLLWASAVATESDHQLEEHMERLKSLGFTNLTLTYPTDIAHLECNCSTNLCKDFKKGIYYIYPFYIEYQILASAMLYVLWKNIGNKTSHLHHKNKLNFDGVYVGCFLGLIVMAATIGIVAIYLLNIGRSKTNSEAALSIYYFYSITVLGLMSIGSLLGLVIYKTEKTSVFKEKSPAVKLDAELLVGSSIGSWIISWGSILAIIFAEHHPTYTWYNLPYSILVIVEKYIQNLFIIAYINHTPQNNLKASHIEIPIETGQVSVPAESTDFTTSKGIEVQQQASMQNQQSKKDKTHRPPADRKNNNRKLVLKNLTVLLFLCNLSLWIPPAFGCRPQYDNGLEATVFGIMPWIVLIDVALPFSIFYRMHSTYSLFDVFCKI</sequence>
<keyword evidence="6" id="KW-0375">Hydrogen ion transport</keyword>
<reference evidence="13" key="1">
    <citation type="thesis" date="2020" institute="ProQuest LLC" country="789 East Eisenhower Parkway, Ann Arbor, MI, USA">
        <title>Comparative Genomics and Chromosome Evolution.</title>
        <authorList>
            <person name="Mudd A.B."/>
        </authorList>
    </citation>
    <scope>NUCLEOTIDE SEQUENCE</scope>
    <source>
        <strain evidence="13">1538</strain>
        <tissue evidence="13">Blood</tissue>
    </source>
</reference>
<dbReference type="Proteomes" id="UP001181693">
    <property type="component" value="Unassembled WGS sequence"/>
</dbReference>
<feature type="transmembrane region" description="Helical" evidence="12">
    <location>
        <begin position="364"/>
        <end position="385"/>
    </location>
</feature>
<feature type="transmembrane region" description="Helical" evidence="12">
    <location>
        <begin position="320"/>
        <end position="343"/>
    </location>
</feature>
<feature type="transmembrane region" description="Helical" evidence="12">
    <location>
        <begin position="104"/>
        <end position="127"/>
    </location>
</feature>
<comment type="caution">
    <text evidence="13">The sequence shown here is derived from an EMBL/GenBank/DDBJ whole genome shotgun (WGS) entry which is preliminary data.</text>
</comment>
<dbReference type="Pfam" id="PF03189">
    <property type="entry name" value="Otopetrin"/>
    <property type="match status" value="3"/>
</dbReference>
<feature type="transmembrane region" description="Helical" evidence="12">
    <location>
        <begin position="36"/>
        <end position="58"/>
    </location>
</feature>
<evidence type="ECO:0000256" key="8">
    <source>
        <dbReference type="ARBA" id="ARBA00023065"/>
    </source>
</evidence>
<accession>A0AAV3AWA6</accession>
<keyword evidence="4" id="KW-1003">Cell membrane</keyword>
<organism evidence="13 14">
    <name type="scientific">Pyxicephalus adspersus</name>
    <name type="common">African bullfrog</name>
    <dbReference type="NCBI Taxonomy" id="30357"/>
    <lineage>
        <taxon>Eukaryota</taxon>
        <taxon>Metazoa</taxon>
        <taxon>Chordata</taxon>
        <taxon>Craniata</taxon>
        <taxon>Vertebrata</taxon>
        <taxon>Euteleostomi</taxon>
        <taxon>Amphibia</taxon>
        <taxon>Batrachia</taxon>
        <taxon>Anura</taxon>
        <taxon>Neobatrachia</taxon>
        <taxon>Ranoidea</taxon>
        <taxon>Pyxicephalidae</taxon>
        <taxon>Pyxicephalinae</taxon>
        <taxon>Pyxicephalus</taxon>
    </lineage>
</organism>
<dbReference type="GO" id="GO:0005886">
    <property type="term" value="C:plasma membrane"/>
    <property type="evidence" value="ECO:0007669"/>
    <property type="project" value="UniProtKB-SubCell"/>
</dbReference>
<keyword evidence="9 12" id="KW-0472">Membrane</keyword>
<protein>
    <recommendedName>
        <fullName evidence="15">Otopetrin-1</fullName>
    </recommendedName>
</protein>
<dbReference type="InterPro" id="IPR004878">
    <property type="entry name" value="Otopetrin"/>
</dbReference>
<evidence type="ECO:0000256" key="1">
    <source>
        <dbReference type="ARBA" id="ARBA00004651"/>
    </source>
</evidence>
<comment type="similarity">
    <text evidence="2">Belongs to the otopetrin family.</text>
</comment>
<keyword evidence="7 12" id="KW-1133">Transmembrane helix</keyword>
<feature type="transmembrane region" description="Helical" evidence="12">
    <location>
        <begin position="139"/>
        <end position="157"/>
    </location>
</feature>
<feature type="transmembrane region" description="Helical" evidence="12">
    <location>
        <begin position="169"/>
        <end position="188"/>
    </location>
</feature>
<dbReference type="EMBL" id="DYDO01000003">
    <property type="protein sequence ID" value="DBA29315.1"/>
    <property type="molecule type" value="Genomic_DNA"/>
</dbReference>
<name>A0AAV3AWA6_PYXAD</name>
<feature type="compositionally biased region" description="Basic and acidic residues" evidence="11">
    <location>
        <begin position="468"/>
        <end position="482"/>
    </location>
</feature>